<evidence type="ECO:0000313" key="2">
    <source>
        <dbReference type="Proteomes" id="UP000230750"/>
    </source>
</evidence>
<protein>
    <submittedName>
        <fullName evidence="1">Uncharacterized protein</fullName>
    </submittedName>
</protein>
<organism evidence="1 2">
    <name type="scientific">Stichopus japonicus</name>
    <name type="common">Sea cucumber</name>
    <dbReference type="NCBI Taxonomy" id="307972"/>
    <lineage>
        <taxon>Eukaryota</taxon>
        <taxon>Metazoa</taxon>
        <taxon>Echinodermata</taxon>
        <taxon>Eleutherozoa</taxon>
        <taxon>Echinozoa</taxon>
        <taxon>Holothuroidea</taxon>
        <taxon>Aspidochirotacea</taxon>
        <taxon>Aspidochirotida</taxon>
        <taxon>Stichopodidae</taxon>
        <taxon>Apostichopus</taxon>
    </lineage>
</organism>
<keyword evidence="2" id="KW-1185">Reference proteome</keyword>
<dbReference type="AlphaFoldDB" id="A0A2G8JBW9"/>
<name>A0A2G8JBW9_STIJA</name>
<dbReference type="Proteomes" id="UP000230750">
    <property type="component" value="Unassembled WGS sequence"/>
</dbReference>
<comment type="caution">
    <text evidence="1">The sequence shown here is derived from an EMBL/GenBank/DDBJ whole genome shotgun (WGS) entry which is preliminary data.</text>
</comment>
<dbReference type="EMBL" id="MRZV01002669">
    <property type="protein sequence ID" value="PIK33237.1"/>
    <property type="molecule type" value="Genomic_DNA"/>
</dbReference>
<sequence>MESTQKEKLMARNEPVNMKNALALPAGPLTRAKAKKLKEAISSMLNKENAQQIHLSLNGEVPKSTLILVQAQDSIQMGIFNAFVKCICSYVRRKSNFRSTKLVNGGSSSRNEERLQVELEAIHLRLDDVQNNSNTEAGPRRTRNPFRHGHNEEIEAYYSHGSEGIGEPKGGIGV</sequence>
<proteinExistence type="predicted"/>
<reference evidence="1 2" key="1">
    <citation type="journal article" date="2017" name="PLoS Biol.">
        <title>The sea cucumber genome provides insights into morphological evolution and visceral regeneration.</title>
        <authorList>
            <person name="Zhang X."/>
            <person name="Sun L."/>
            <person name="Yuan J."/>
            <person name="Sun Y."/>
            <person name="Gao Y."/>
            <person name="Zhang L."/>
            <person name="Li S."/>
            <person name="Dai H."/>
            <person name="Hamel J.F."/>
            <person name="Liu C."/>
            <person name="Yu Y."/>
            <person name="Liu S."/>
            <person name="Lin W."/>
            <person name="Guo K."/>
            <person name="Jin S."/>
            <person name="Xu P."/>
            <person name="Storey K.B."/>
            <person name="Huan P."/>
            <person name="Zhang T."/>
            <person name="Zhou Y."/>
            <person name="Zhang J."/>
            <person name="Lin C."/>
            <person name="Li X."/>
            <person name="Xing L."/>
            <person name="Huo D."/>
            <person name="Sun M."/>
            <person name="Wang L."/>
            <person name="Mercier A."/>
            <person name="Li F."/>
            <person name="Yang H."/>
            <person name="Xiang J."/>
        </authorList>
    </citation>
    <scope>NUCLEOTIDE SEQUENCE [LARGE SCALE GENOMIC DNA]</scope>
    <source>
        <strain evidence="1">Shaxun</strain>
        <tissue evidence="1">Muscle</tissue>
    </source>
</reference>
<gene>
    <name evidence="1" type="ORF">BSL78_29948</name>
</gene>
<accession>A0A2G8JBW9</accession>
<evidence type="ECO:0000313" key="1">
    <source>
        <dbReference type="EMBL" id="PIK33237.1"/>
    </source>
</evidence>
<dbReference type="OrthoDB" id="1106313at2759"/>